<dbReference type="AlphaFoldDB" id="A0A4R3I4X4"/>
<dbReference type="SUPFAM" id="SSF81452">
    <property type="entry name" value="Cytochrome c oxidase subunit III-like"/>
    <property type="match status" value="1"/>
</dbReference>
<dbReference type="InterPro" id="IPR033945">
    <property type="entry name" value="Cyt_c_oxase_su3_dom"/>
</dbReference>
<gene>
    <name evidence="12" type="ORF">BCF53_10715</name>
</gene>
<evidence type="ECO:0000256" key="7">
    <source>
        <dbReference type="ARBA" id="ARBA00023136"/>
    </source>
</evidence>
<keyword evidence="13" id="KW-1185">Reference proteome</keyword>
<comment type="similarity">
    <text evidence="2">Belongs to the cytochrome c oxidase subunit 3 family.</text>
</comment>
<proteinExistence type="inferred from homology"/>
<dbReference type="EMBL" id="SLZR01000007">
    <property type="protein sequence ID" value="TCS41002.1"/>
    <property type="molecule type" value="Genomic_DNA"/>
</dbReference>
<sequence length="302" mass="34377">MSATQEHHTHPHEHYFVPAKSRLPILTAFAMFVLVFGSARLFVDMSQNKNSIGEWILLAGFLMLAWVLYVWFAHIIKENQAGLAGPQLNRSYVWGMGWFIFSEVMFFAAFFGALFYVRTFAGPWIGGEGAKGATNMLYEGFKYSWPMLSNPDNSQFTPPQGVIHGMGLPALNTLILIASSFTLTMAHFSLRLNERPQLVRWMLLTVALGIVFLMLQITEYYEAYNHLGLTLASGIYGSTFFMLTGFHGAHVTIGTLMLIVQLLRCQQGHFTEHDHFGFEASAWYWHFVDVVWICLFVFVYLL</sequence>
<dbReference type="InterPro" id="IPR013833">
    <property type="entry name" value="Cyt_c_oxidase_su3_a-hlx"/>
</dbReference>
<keyword evidence="6 10" id="KW-1133">Transmembrane helix</keyword>
<feature type="domain" description="Heme-copper oxidase subunit III family profile" evidence="11">
    <location>
        <begin position="11"/>
        <end position="302"/>
    </location>
</feature>
<name>A0A4R3I4X4_9GAMM</name>
<dbReference type="InterPro" id="IPR024791">
    <property type="entry name" value="Cyt_c/ubiquinol_Oxase_su3"/>
</dbReference>
<dbReference type="PANTHER" id="PTHR11403:SF7">
    <property type="entry name" value="CYTOCHROME C OXIDASE SUBUNIT 3"/>
    <property type="match status" value="1"/>
</dbReference>
<dbReference type="EC" id="7.1.1.9" evidence="3"/>
<evidence type="ECO:0000256" key="8">
    <source>
        <dbReference type="ARBA" id="ARBA00031400"/>
    </source>
</evidence>
<organism evidence="12 13">
    <name type="scientific">Reinekea marinisedimentorum</name>
    <dbReference type="NCBI Taxonomy" id="230495"/>
    <lineage>
        <taxon>Bacteria</taxon>
        <taxon>Pseudomonadati</taxon>
        <taxon>Pseudomonadota</taxon>
        <taxon>Gammaproteobacteria</taxon>
        <taxon>Oceanospirillales</taxon>
        <taxon>Saccharospirillaceae</taxon>
        <taxon>Reinekea</taxon>
    </lineage>
</organism>
<dbReference type="Pfam" id="PF00510">
    <property type="entry name" value="COX3"/>
    <property type="match status" value="2"/>
</dbReference>
<dbReference type="Gene3D" id="1.10.287.70">
    <property type="match status" value="1"/>
</dbReference>
<feature type="transmembrane region" description="Helical" evidence="10">
    <location>
        <begin position="283"/>
        <end position="301"/>
    </location>
</feature>
<dbReference type="RefSeq" id="WP_132701453.1">
    <property type="nucleotide sequence ID" value="NZ_SLZR01000007.1"/>
</dbReference>
<evidence type="ECO:0000256" key="1">
    <source>
        <dbReference type="ARBA" id="ARBA00004141"/>
    </source>
</evidence>
<feature type="transmembrane region" description="Helical" evidence="10">
    <location>
        <begin position="198"/>
        <end position="218"/>
    </location>
</feature>
<dbReference type="InterPro" id="IPR035973">
    <property type="entry name" value="Cyt_c_oxidase_su3-like_sf"/>
</dbReference>
<feature type="transmembrane region" description="Helical" evidence="10">
    <location>
        <begin position="239"/>
        <end position="263"/>
    </location>
</feature>
<evidence type="ECO:0000313" key="12">
    <source>
        <dbReference type="EMBL" id="TCS41002.1"/>
    </source>
</evidence>
<dbReference type="GO" id="GO:0004129">
    <property type="term" value="F:cytochrome-c oxidase activity"/>
    <property type="evidence" value="ECO:0007669"/>
    <property type="project" value="UniProtKB-EC"/>
</dbReference>
<dbReference type="InterPro" id="IPR000298">
    <property type="entry name" value="Cyt_c_oxidase-like_su3"/>
</dbReference>
<feature type="transmembrane region" description="Helical" evidence="10">
    <location>
        <begin position="23"/>
        <end position="43"/>
    </location>
</feature>
<evidence type="ECO:0000256" key="5">
    <source>
        <dbReference type="ARBA" id="ARBA00022967"/>
    </source>
</evidence>
<keyword evidence="7 10" id="KW-0472">Membrane</keyword>
<comment type="caution">
    <text evidence="12">The sequence shown here is derived from an EMBL/GenBank/DDBJ whole genome shotgun (WGS) entry which is preliminary data.</text>
</comment>
<feature type="transmembrane region" description="Helical" evidence="10">
    <location>
        <begin position="170"/>
        <end position="192"/>
    </location>
</feature>
<keyword evidence="4 10" id="KW-0812">Transmembrane</keyword>
<comment type="subcellular location">
    <subcellularLocation>
        <location evidence="1">Membrane</location>
        <topology evidence="1">Multi-pass membrane protein</topology>
    </subcellularLocation>
</comment>
<dbReference type="GO" id="GO:0019646">
    <property type="term" value="P:aerobic electron transport chain"/>
    <property type="evidence" value="ECO:0007669"/>
    <property type="project" value="InterPro"/>
</dbReference>
<dbReference type="GO" id="GO:0016020">
    <property type="term" value="C:membrane"/>
    <property type="evidence" value="ECO:0007669"/>
    <property type="project" value="UniProtKB-SubCell"/>
</dbReference>
<evidence type="ECO:0000256" key="3">
    <source>
        <dbReference type="ARBA" id="ARBA00012949"/>
    </source>
</evidence>
<dbReference type="PANTHER" id="PTHR11403">
    <property type="entry name" value="CYTOCHROME C OXIDASE SUBUNIT III"/>
    <property type="match status" value="1"/>
</dbReference>
<dbReference type="Gene3D" id="1.20.120.80">
    <property type="entry name" value="Cytochrome c oxidase, subunit III, four-helix bundle"/>
    <property type="match status" value="1"/>
</dbReference>
<evidence type="ECO:0000259" key="11">
    <source>
        <dbReference type="PROSITE" id="PS50253"/>
    </source>
</evidence>
<feature type="transmembrane region" description="Helical" evidence="10">
    <location>
        <begin position="55"/>
        <end position="76"/>
    </location>
</feature>
<feature type="transmembrane region" description="Helical" evidence="10">
    <location>
        <begin position="96"/>
        <end position="117"/>
    </location>
</feature>
<evidence type="ECO:0000256" key="10">
    <source>
        <dbReference type="SAM" id="Phobius"/>
    </source>
</evidence>
<dbReference type="CDD" id="cd01665">
    <property type="entry name" value="Cyt_c_Oxidase_III"/>
    <property type="match status" value="1"/>
</dbReference>
<accession>A0A4R3I4X4</accession>
<evidence type="ECO:0000256" key="9">
    <source>
        <dbReference type="ARBA" id="ARBA00031625"/>
    </source>
</evidence>
<evidence type="ECO:0000256" key="6">
    <source>
        <dbReference type="ARBA" id="ARBA00022989"/>
    </source>
</evidence>
<evidence type="ECO:0000256" key="2">
    <source>
        <dbReference type="ARBA" id="ARBA00010581"/>
    </source>
</evidence>
<reference evidence="12 13" key="1">
    <citation type="submission" date="2019-03" db="EMBL/GenBank/DDBJ databases">
        <title>Genomic Encyclopedia of Archaeal and Bacterial Type Strains, Phase II (KMG-II): from individual species to whole genera.</title>
        <authorList>
            <person name="Goeker M."/>
        </authorList>
    </citation>
    <scope>NUCLEOTIDE SEQUENCE [LARGE SCALE GENOMIC DNA]</scope>
    <source>
        <strain evidence="12 13">DSM 15388</strain>
    </source>
</reference>
<dbReference type="FunFam" id="1.20.120.80:FF:000003">
    <property type="entry name" value="Cytochrome c oxidase subunit 3"/>
    <property type="match status" value="1"/>
</dbReference>
<dbReference type="OrthoDB" id="9810850at2"/>
<evidence type="ECO:0000256" key="4">
    <source>
        <dbReference type="ARBA" id="ARBA00022692"/>
    </source>
</evidence>
<dbReference type="Proteomes" id="UP000295793">
    <property type="component" value="Unassembled WGS sequence"/>
</dbReference>
<keyword evidence="5" id="KW-1278">Translocase</keyword>
<protein>
    <recommendedName>
        <fullName evidence="3">cytochrome-c oxidase</fullName>
        <ecNumber evidence="3">7.1.1.9</ecNumber>
    </recommendedName>
    <alternativeName>
        <fullName evidence="8">Cytochrome aa3 subunit 3</fullName>
    </alternativeName>
    <alternativeName>
        <fullName evidence="9">Cytochrome c oxidase polypeptide III</fullName>
    </alternativeName>
</protein>
<dbReference type="PROSITE" id="PS50253">
    <property type="entry name" value="COX3"/>
    <property type="match status" value="1"/>
</dbReference>
<evidence type="ECO:0000313" key="13">
    <source>
        <dbReference type="Proteomes" id="UP000295793"/>
    </source>
</evidence>